<dbReference type="EMBL" id="VYQF01000001">
    <property type="protein sequence ID" value="KAA9041974.1"/>
    <property type="molecule type" value="Genomic_DNA"/>
</dbReference>
<dbReference type="Proteomes" id="UP000326903">
    <property type="component" value="Unassembled WGS sequence"/>
</dbReference>
<organism evidence="1 2">
    <name type="scientific">Ginsengibacter hankyongi</name>
    <dbReference type="NCBI Taxonomy" id="2607284"/>
    <lineage>
        <taxon>Bacteria</taxon>
        <taxon>Pseudomonadati</taxon>
        <taxon>Bacteroidota</taxon>
        <taxon>Chitinophagia</taxon>
        <taxon>Chitinophagales</taxon>
        <taxon>Chitinophagaceae</taxon>
        <taxon>Ginsengibacter</taxon>
    </lineage>
</organism>
<dbReference type="Pfam" id="PF11288">
    <property type="entry name" value="DUF3089"/>
    <property type="match status" value="1"/>
</dbReference>
<proteinExistence type="predicted"/>
<reference evidence="1 2" key="1">
    <citation type="submission" date="2019-09" db="EMBL/GenBank/DDBJ databases">
        <title>Draft genome sequence of Ginsengibacter sp. BR5-29.</title>
        <authorList>
            <person name="Im W.-T."/>
        </authorList>
    </citation>
    <scope>NUCLEOTIDE SEQUENCE [LARGE SCALE GENOMIC DNA]</scope>
    <source>
        <strain evidence="1 2">BR5-29</strain>
    </source>
</reference>
<sequence length="358" mass="41545">MSMTNYKRNFLLRVLIIVILFVPFFYTSSCTTQKYIRSINYNFKKDNSKPDYSKLNYWAAHPFKYDPSDNIPKGIKDKSKDSLADVFFIYPTTYTDKKMPMGWNAGINNKKLNKKTDNSTILYQASVFNKYCRVFAPRYRQANIGAFYTLDTAKGEEAFNTAYEDVKAAFIFYLKNYNNGRPIIIASHSQGTLHAGRLLKEFFEGKPLQKQLVCAYIIGLPVFDNYFSQLKPCSVSTATGCFISWRTFKEGYTPGYVKEETLKADVINPLTWTMDTTKAPVRLNKGAVLKNFKKENAGLVHAQIHKNILWVNKPKFFGSVFLRIKNYHIADYNLFYENIRENVGTRIYSFLERNKRLN</sequence>
<gene>
    <name evidence="1" type="ORF">FW778_08145</name>
</gene>
<dbReference type="InterPro" id="IPR029058">
    <property type="entry name" value="AB_hydrolase_fold"/>
</dbReference>
<dbReference type="AlphaFoldDB" id="A0A5J5IPP9"/>
<evidence type="ECO:0000313" key="1">
    <source>
        <dbReference type="EMBL" id="KAA9041974.1"/>
    </source>
</evidence>
<name>A0A5J5IPP9_9BACT</name>
<comment type="caution">
    <text evidence="1">The sequence shown here is derived from an EMBL/GenBank/DDBJ whole genome shotgun (WGS) entry which is preliminary data.</text>
</comment>
<dbReference type="SUPFAM" id="SSF53474">
    <property type="entry name" value="alpha/beta-Hydrolases"/>
    <property type="match status" value="1"/>
</dbReference>
<accession>A0A5J5IPP9</accession>
<protein>
    <submittedName>
        <fullName evidence="1">DUF3089 domain-containing protein</fullName>
    </submittedName>
</protein>
<dbReference type="InterPro" id="IPR021440">
    <property type="entry name" value="DUF3089"/>
</dbReference>
<keyword evidence="2" id="KW-1185">Reference proteome</keyword>
<evidence type="ECO:0000313" key="2">
    <source>
        <dbReference type="Proteomes" id="UP000326903"/>
    </source>
</evidence>